<evidence type="ECO:0000313" key="5">
    <source>
        <dbReference type="Proteomes" id="UP000274458"/>
    </source>
</evidence>
<dbReference type="PANTHER" id="PTHR11079:SF202">
    <property type="entry name" value="TRNA-SPECIFIC ADENOSINE DEAMINASE"/>
    <property type="match status" value="1"/>
</dbReference>
<protein>
    <submittedName>
        <fullName evidence="4">tRNA-specific adenosine deaminase</fullName>
        <ecNumber evidence="4">3.5.4.33</ecNumber>
    </submittedName>
</protein>
<dbReference type="Proteomes" id="UP000274458">
    <property type="component" value="Chromosome"/>
</dbReference>
<dbReference type="GO" id="GO:0002100">
    <property type="term" value="P:tRNA wobble adenosine to inosine editing"/>
    <property type="evidence" value="ECO:0007669"/>
    <property type="project" value="InterPro"/>
</dbReference>
<organism evidence="4 5">
    <name type="scientific">Candidatus Annandia adelgestsuga</name>
    <dbReference type="NCBI Taxonomy" id="1302411"/>
    <lineage>
        <taxon>Bacteria</taxon>
        <taxon>Pseudomonadati</taxon>
        <taxon>Pseudomonadota</taxon>
        <taxon>Gammaproteobacteria</taxon>
        <taxon>Enterobacterales</taxon>
        <taxon>Enterobacteriaceae</taxon>
        <taxon>Candidatus Annandia</taxon>
    </lineage>
</organism>
<keyword evidence="1" id="KW-0479">Metal-binding</keyword>
<dbReference type="CDD" id="cd01285">
    <property type="entry name" value="nucleoside_deaminase"/>
    <property type="match status" value="1"/>
</dbReference>
<dbReference type="Gene3D" id="3.40.140.10">
    <property type="entry name" value="Cytidine Deaminase, domain 2"/>
    <property type="match status" value="1"/>
</dbReference>
<proteinExistence type="predicted"/>
<keyword evidence="5" id="KW-1185">Reference proteome</keyword>
<dbReference type="GO" id="GO:0052717">
    <property type="term" value="F:tRNA-specific adenosine-34 deaminase activity"/>
    <property type="evidence" value="ECO:0007669"/>
    <property type="project" value="UniProtKB-EC"/>
</dbReference>
<evidence type="ECO:0000313" key="4">
    <source>
        <dbReference type="EMBL" id="AZP36341.1"/>
    </source>
</evidence>
<name>A0A3Q9CMA9_9ENTR</name>
<dbReference type="SUPFAM" id="SSF53927">
    <property type="entry name" value="Cytidine deaminase-like"/>
    <property type="match status" value="1"/>
</dbReference>
<dbReference type="EMBL" id="CP026513">
    <property type="protein sequence ID" value="AZP36341.1"/>
    <property type="molecule type" value="Genomic_DNA"/>
</dbReference>
<keyword evidence="2" id="KW-0862">Zinc</keyword>
<keyword evidence="4" id="KW-0378">Hydrolase</keyword>
<reference evidence="4 5" key="1">
    <citation type="journal article" date="2018" name="Genome Biol. Evol.">
        <title>Partnering With a Pest: Genomes of Hemlock Woolly Adelgid Symbionts Reveal Atypical Nutritional Provisioning Patterns in Dual-Obligate Bacteria.</title>
        <authorList>
            <person name="Weglarz K.M."/>
            <person name="Havill N.P."/>
            <person name="Burke G.R."/>
            <person name="von Dohlen C.D."/>
        </authorList>
    </citation>
    <scope>NUCLEOTIDE SEQUENCE [LARGE SCALE GENOMIC DNA]</scope>
    <source>
        <strain evidence="4">ENA</strain>
    </source>
</reference>
<dbReference type="InterPro" id="IPR016193">
    <property type="entry name" value="Cytidine_deaminase-like"/>
</dbReference>
<dbReference type="KEGG" id="aade:C3B56_00245"/>
<dbReference type="PANTHER" id="PTHR11079">
    <property type="entry name" value="CYTOSINE DEAMINASE FAMILY MEMBER"/>
    <property type="match status" value="1"/>
</dbReference>
<dbReference type="InterPro" id="IPR002125">
    <property type="entry name" value="CMP_dCMP_dom"/>
</dbReference>
<dbReference type="Pfam" id="PF00383">
    <property type="entry name" value="dCMP_cyt_deam_1"/>
    <property type="match status" value="1"/>
</dbReference>
<evidence type="ECO:0000259" key="3">
    <source>
        <dbReference type="PROSITE" id="PS51747"/>
    </source>
</evidence>
<dbReference type="AlphaFoldDB" id="A0A3Q9CMA9"/>
<evidence type="ECO:0000256" key="1">
    <source>
        <dbReference type="ARBA" id="ARBA00022723"/>
    </source>
</evidence>
<gene>
    <name evidence="4" type="primary">tadA</name>
    <name evidence="4" type="ORF">C3B56_00245</name>
</gene>
<evidence type="ECO:0000256" key="2">
    <source>
        <dbReference type="ARBA" id="ARBA00022833"/>
    </source>
</evidence>
<accession>A0A3Q9CMA9</accession>
<sequence>MKIHNFWMKYAILLAKKSFKNKEVPIGSVLIFNNIIIGEGYNCLILSNDPTSHAEIIAIKKGSKYLNNYRMKNSILYSTLEPCIMCTGAIFNSRINKVVFGINNNNIINLTNLTIKFKKNKYINIKKGILFKKCLKLINIFFKKKRKK</sequence>
<dbReference type="RefSeq" id="WP_232817388.1">
    <property type="nucleotide sequence ID" value="NZ_CP026513.1"/>
</dbReference>
<feature type="domain" description="CMP/dCMP-type deaminase" evidence="3">
    <location>
        <begin position="2"/>
        <end position="113"/>
    </location>
</feature>
<dbReference type="GO" id="GO:0008270">
    <property type="term" value="F:zinc ion binding"/>
    <property type="evidence" value="ECO:0007669"/>
    <property type="project" value="InterPro"/>
</dbReference>
<dbReference type="PROSITE" id="PS51747">
    <property type="entry name" value="CYT_DCMP_DEAMINASES_2"/>
    <property type="match status" value="1"/>
</dbReference>
<dbReference type="NCBIfam" id="NF008113">
    <property type="entry name" value="PRK10860.1"/>
    <property type="match status" value="1"/>
</dbReference>
<dbReference type="PROSITE" id="PS00903">
    <property type="entry name" value="CYT_DCMP_DEAMINASES_1"/>
    <property type="match status" value="1"/>
</dbReference>
<dbReference type="InterPro" id="IPR016192">
    <property type="entry name" value="APOBEC/CMP_deaminase_Zn-bd"/>
</dbReference>
<dbReference type="EC" id="3.5.4.33" evidence="4"/>